<accession>A0A6G0L6X3</accession>
<evidence type="ECO:0000313" key="1">
    <source>
        <dbReference type="EMBL" id="KAE9110035.1"/>
    </source>
</evidence>
<dbReference type="AlphaFoldDB" id="A0A6G0L6X3"/>
<reference evidence="1 2" key="1">
    <citation type="submission" date="2018-09" db="EMBL/GenBank/DDBJ databases">
        <title>Genomic investigation of the strawberry pathogen Phytophthora fragariae indicates pathogenicity is determined by transcriptional variation in three key races.</title>
        <authorList>
            <person name="Adams T.M."/>
            <person name="Armitage A.D."/>
            <person name="Sobczyk M.K."/>
            <person name="Bates H.J."/>
            <person name="Dunwell J.M."/>
            <person name="Nellist C.F."/>
            <person name="Harrison R.J."/>
        </authorList>
    </citation>
    <scope>NUCLEOTIDE SEQUENCE [LARGE SCALE GENOMIC DNA]</scope>
    <source>
        <strain evidence="1 2">ONT-3</strain>
    </source>
</reference>
<comment type="caution">
    <text evidence="1">The sequence shown here is derived from an EMBL/GenBank/DDBJ whole genome shotgun (WGS) entry which is preliminary data.</text>
</comment>
<gene>
    <name evidence="1" type="ORF">PF010_g11315</name>
</gene>
<name>A0A6G0L6X3_9STRA</name>
<proteinExistence type="predicted"/>
<organism evidence="1 2">
    <name type="scientific">Phytophthora fragariae</name>
    <dbReference type="NCBI Taxonomy" id="53985"/>
    <lineage>
        <taxon>Eukaryota</taxon>
        <taxon>Sar</taxon>
        <taxon>Stramenopiles</taxon>
        <taxon>Oomycota</taxon>
        <taxon>Peronosporomycetes</taxon>
        <taxon>Peronosporales</taxon>
        <taxon>Peronosporaceae</taxon>
        <taxon>Phytophthora</taxon>
    </lineage>
</organism>
<evidence type="ECO:0000313" key="2">
    <source>
        <dbReference type="Proteomes" id="UP000488956"/>
    </source>
</evidence>
<sequence>MAMPLCTKGLAMTSVTRSGSSATAAIGTAFHGANASTPTRPSGQM</sequence>
<protein>
    <submittedName>
        <fullName evidence="1">Uncharacterized protein</fullName>
    </submittedName>
</protein>
<dbReference type="EMBL" id="QXFX01000596">
    <property type="protein sequence ID" value="KAE9110035.1"/>
    <property type="molecule type" value="Genomic_DNA"/>
</dbReference>
<dbReference type="Proteomes" id="UP000488956">
    <property type="component" value="Unassembled WGS sequence"/>
</dbReference>